<name>A0A235BWM0_UNCW3</name>
<feature type="transmembrane region" description="Helical" evidence="1">
    <location>
        <begin position="71"/>
        <end position="91"/>
    </location>
</feature>
<dbReference type="AlphaFoldDB" id="A0A235BWM0"/>
<dbReference type="Proteomes" id="UP000215559">
    <property type="component" value="Unassembled WGS sequence"/>
</dbReference>
<proteinExistence type="predicted"/>
<evidence type="ECO:0000313" key="2">
    <source>
        <dbReference type="EMBL" id="OYD16641.1"/>
    </source>
</evidence>
<reference evidence="2 3" key="1">
    <citation type="submission" date="2017-07" db="EMBL/GenBank/DDBJ databases">
        <title>Recovery of genomes from metagenomes via a dereplication, aggregation, and scoring strategy.</title>
        <authorList>
            <person name="Sieber C.M."/>
            <person name="Probst A.J."/>
            <person name="Sharrar A."/>
            <person name="Thomas B.C."/>
            <person name="Hess M."/>
            <person name="Tringe S.G."/>
            <person name="Banfield J.F."/>
        </authorList>
    </citation>
    <scope>NUCLEOTIDE SEQUENCE [LARGE SCALE GENOMIC DNA]</scope>
    <source>
        <strain evidence="2">JGI_Cruoil_03_51_56</strain>
    </source>
</reference>
<feature type="transmembrane region" description="Helical" evidence="1">
    <location>
        <begin position="12"/>
        <end position="34"/>
    </location>
</feature>
<accession>A0A235BWM0</accession>
<evidence type="ECO:0000313" key="3">
    <source>
        <dbReference type="Proteomes" id="UP000215559"/>
    </source>
</evidence>
<dbReference type="EMBL" id="NOZP01000042">
    <property type="protein sequence ID" value="OYD16641.1"/>
    <property type="molecule type" value="Genomic_DNA"/>
</dbReference>
<gene>
    <name evidence="2" type="ORF">CH330_02230</name>
</gene>
<organism evidence="2 3">
    <name type="scientific">candidate division WOR-3 bacterium JGI_Cruoil_03_51_56</name>
    <dbReference type="NCBI Taxonomy" id="1973747"/>
    <lineage>
        <taxon>Bacteria</taxon>
        <taxon>Bacteria division WOR-3</taxon>
    </lineage>
</organism>
<evidence type="ECO:0000256" key="1">
    <source>
        <dbReference type="SAM" id="Phobius"/>
    </source>
</evidence>
<protein>
    <recommendedName>
        <fullName evidence="4">DUF4321 domain-containing protein</fullName>
    </recommendedName>
</protein>
<keyword evidence="1" id="KW-0472">Membrane</keyword>
<comment type="caution">
    <text evidence="2">The sequence shown here is derived from an EMBL/GenBank/DDBJ whole genome shotgun (WGS) entry which is preliminary data.</text>
</comment>
<keyword evidence="1" id="KW-0812">Transmembrane</keyword>
<sequence>MRNRQLHTGGRSIGLLVLAIVVAGIVGSVLSYFLGGVFPAGPVRDFFFKSLDIGIPVFTISLGFAKFTFGLAFSITTFAVILVALGLYFWYKF</sequence>
<keyword evidence="1" id="KW-1133">Transmembrane helix</keyword>
<evidence type="ECO:0008006" key="4">
    <source>
        <dbReference type="Google" id="ProtNLM"/>
    </source>
</evidence>